<sequence>MQRSNTHTRTAGFAVCTAMAAALLVGCSGHAPLASSGAPAASGESAGSETDKAIAAAEKRVAKSPRDASDRVALAQAYLAAGRFESAATTFEDAVSLGEDSPRIGLGLALAYAGSGRDAEALTTLTRWRNEIPASDLGLALALAGRPEQAVGLLSDALRSGDDTPKTRQNLAYAYALGGHWTQARIIASQDVPADQLDARLQDWSRRARPEQFQARVAGLLGAPVRADAGQPAALALNAPQADGQDKARMALAQPAAPQPVPAAELPPVVAAPPETAAPAGNEPGTFAAAFAPPVQSGPAPLATSAAPAAPKSASTKFVSQPMVQPLGTERSAYVAGGTHLVQLGSFRTLEGAERAWGIFVARNPALKDHTMRITEAEVRGQRFFRVAAEGFDRGGARTLCSTVRDRGHGCFAYASTRTLPGALPDKVQSPAKLASL</sequence>
<dbReference type="RefSeq" id="WP_243990151.1">
    <property type="nucleotide sequence ID" value="NZ_JALHLE010000002.1"/>
</dbReference>
<dbReference type="InterPro" id="IPR019734">
    <property type="entry name" value="TPR_rpt"/>
</dbReference>
<feature type="compositionally biased region" description="Low complexity" evidence="2">
    <location>
        <begin position="251"/>
        <end position="280"/>
    </location>
</feature>
<proteinExistence type="predicted"/>
<name>A0ABT0AWT1_9SPHN</name>
<feature type="region of interest" description="Disordered" evidence="2">
    <location>
        <begin position="246"/>
        <end position="293"/>
    </location>
</feature>
<comment type="caution">
    <text evidence="4">The sequence shown here is derived from an EMBL/GenBank/DDBJ whole genome shotgun (WGS) entry which is preliminary data.</text>
</comment>
<dbReference type="InterPro" id="IPR011990">
    <property type="entry name" value="TPR-like_helical_dom_sf"/>
</dbReference>
<evidence type="ECO:0000313" key="5">
    <source>
        <dbReference type="Proteomes" id="UP001162880"/>
    </source>
</evidence>
<gene>
    <name evidence="4" type="ORF">MTR64_01840</name>
</gene>
<feature type="signal peptide" evidence="3">
    <location>
        <begin position="1"/>
        <end position="20"/>
    </location>
</feature>
<keyword evidence="1" id="KW-0802">TPR repeat</keyword>
<evidence type="ECO:0000256" key="1">
    <source>
        <dbReference type="PROSITE-ProRule" id="PRU00339"/>
    </source>
</evidence>
<evidence type="ECO:0000256" key="2">
    <source>
        <dbReference type="SAM" id="MobiDB-lite"/>
    </source>
</evidence>
<protein>
    <submittedName>
        <fullName evidence="4">SPOR domain-containing protein</fullName>
    </submittedName>
</protein>
<organism evidence="4 5">
    <name type="scientific">Novosphingobium album</name>
    <name type="common">ex Hu et al. 2023</name>
    <dbReference type="NCBI Taxonomy" id="2930093"/>
    <lineage>
        <taxon>Bacteria</taxon>
        <taxon>Pseudomonadati</taxon>
        <taxon>Pseudomonadota</taxon>
        <taxon>Alphaproteobacteria</taxon>
        <taxon>Sphingomonadales</taxon>
        <taxon>Sphingomonadaceae</taxon>
        <taxon>Novosphingobium</taxon>
    </lineage>
</organism>
<dbReference type="Proteomes" id="UP001162880">
    <property type="component" value="Unassembled WGS sequence"/>
</dbReference>
<dbReference type="SUPFAM" id="SSF48452">
    <property type="entry name" value="TPR-like"/>
    <property type="match status" value="1"/>
</dbReference>
<reference evidence="4" key="1">
    <citation type="submission" date="2022-03" db="EMBL/GenBank/DDBJ databases">
        <title>Identification of a novel bacterium isolated from mangrove sediments.</title>
        <authorList>
            <person name="Pan X."/>
        </authorList>
    </citation>
    <scope>NUCLEOTIDE SEQUENCE</scope>
    <source>
        <strain evidence="4">B2580</strain>
    </source>
</reference>
<evidence type="ECO:0000313" key="4">
    <source>
        <dbReference type="EMBL" id="MCJ2177296.1"/>
    </source>
</evidence>
<keyword evidence="3" id="KW-0732">Signal</keyword>
<feature type="chain" id="PRO_5046741129" evidence="3">
    <location>
        <begin position="21"/>
        <end position="437"/>
    </location>
</feature>
<dbReference type="EMBL" id="JALHLE010000002">
    <property type="protein sequence ID" value="MCJ2177296.1"/>
    <property type="molecule type" value="Genomic_DNA"/>
</dbReference>
<keyword evidence="5" id="KW-1185">Reference proteome</keyword>
<dbReference type="PROSITE" id="PS51257">
    <property type="entry name" value="PROKAR_LIPOPROTEIN"/>
    <property type="match status" value="1"/>
</dbReference>
<accession>A0ABT0AWT1</accession>
<dbReference type="Pfam" id="PF14559">
    <property type="entry name" value="TPR_19"/>
    <property type="match status" value="1"/>
</dbReference>
<feature type="repeat" description="TPR" evidence="1">
    <location>
        <begin position="68"/>
        <end position="101"/>
    </location>
</feature>
<dbReference type="Gene3D" id="1.25.40.10">
    <property type="entry name" value="Tetratricopeptide repeat domain"/>
    <property type="match status" value="1"/>
</dbReference>
<evidence type="ECO:0000256" key="3">
    <source>
        <dbReference type="SAM" id="SignalP"/>
    </source>
</evidence>
<dbReference type="PROSITE" id="PS50005">
    <property type="entry name" value="TPR"/>
    <property type="match status" value="1"/>
</dbReference>